<evidence type="ECO:0000313" key="3">
    <source>
        <dbReference type="EMBL" id="KYC73248.1"/>
    </source>
</evidence>
<dbReference type="PANTHER" id="PTHR43434">
    <property type="entry name" value="PHOSPHOGLYCOLATE PHOSPHATASE"/>
    <property type="match status" value="1"/>
</dbReference>
<dbReference type="InterPro" id="IPR050155">
    <property type="entry name" value="HAD-like_hydrolase_sf"/>
</dbReference>
<protein>
    <submittedName>
        <fullName evidence="3">Uncharacterized protein</fullName>
    </submittedName>
</protein>
<dbReference type="InterPro" id="IPR041492">
    <property type="entry name" value="HAD_2"/>
</dbReference>
<proteinExistence type="predicted"/>
<evidence type="ECO:0000256" key="1">
    <source>
        <dbReference type="ARBA" id="ARBA00022801"/>
    </source>
</evidence>
<name>A0A150KIG5_HEYCO</name>
<dbReference type="GO" id="GO:0008967">
    <property type="term" value="F:phosphoglycolate phosphatase activity"/>
    <property type="evidence" value="ECO:0007669"/>
    <property type="project" value="TreeGrafter"/>
</dbReference>
<dbReference type="PANTHER" id="PTHR43434:SF1">
    <property type="entry name" value="PHOSPHOGLYCOLATE PHOSPHATASE"/>
    <property type="match status" value="1"/>
</dbReference>
<dbReference type="InterPro" id="IPR036412">
    <property type="entry name" value="HAD-like_sf"/>
</dbReference>
<dbReference type="Gene3D" id="1.10.150.240">
    <property type="entry name" value="Putative phosphatase, domain 2"/>
    <property type="match status" value="1"/>
</dbReference>
<dbReference type="Proteomes" id="UP000075304">
    <property type="component" value="Unassembled WGS sequence"/>
</dbReference>
<reference evidence="3 4" key="1">
    <citation type="submission" date="2016-01" db="EMBL/GenBank/DDBJ databases">
        <title>Genome Sequences of Twelve Sporeforming Bacillus Species Isolated from Foods.</title>
        <authorList>
            <person name="Berendsen E.M."/>
            <person name="Wells-Bennik M.H."/>
            <person name="Krawcyk A.O."/>
            <person name="De Jong A."/>
            <person name="Holsappel S."/>
            <person name="Eijlander R.T."/>
            <person name="Kuipers O.P."/>
        </authorList>
    </citation>
    <scope>NUCLEOTIDE SEQUENCE [LARGE SCALE GENOMIC DNA]</scope>
    <source>
        <strain evidence="3 4">B4099</strain>
    </source>
</reference>
<dbReference type="EMBL" id="LQYI01000009">
    <property type="protein sequence ID" value="KYC73248.1"/>
    <property type="molecule type" value="Genomic_DNA"/>
</dbReference>
<dbReference type="InterPro" id="IPR023198">
    <property type="entry name" value="PGP-like_dom2"/>
</dbReference>
<dbReference type="CDD" id="cd07505">
    <property type="entry name" value="HAD_BPGM-like"/>
    <property type="match status" value="1"/>
</dbReference>
<dbReference type="SUPFAM" id="SSF56784">
    <property type="entry name" value="HAD-like"/>
    <property type="match status" value="1"/>
</dbReference>
<keyword evidence="1" id="KW-0378">Hydrolase</keyword>
<comment type="caution">
    <text evidence="3">The sequence shown here is derived from an EMBL/GenBank/DDBJ whole genome shotgun (WGS) entry which is preliminary data.</text>
</comment>
<sequence>MIEGVIFDMDGVLIDSEVQYRHHFHEFLKSQNIDLEITALNFIAGASPQMEDEFVAGLLNISAEKAGRLKDAYFREITIDYAQILKPYVHETLAYLASCHKKIGLASSSKMEMIRRVLETCHIDYYFHTVVSGEMFKETKPHPEIYQYTAREMHVNVEALLAVEDSNYGVQAAKAAGIKVAAVLDPVFRFDVSLADYQVHSLKDVIGIIELEERR</sequence>
<dbReference type="RefSeq" id="WP_061574219.1">
    <property type="nucleotide sequence ID" value="NZ_JAABON010000070.1"/>
</dbReference>
<gene>
    <name evidence="3" type="ORF">B4099_1972</name>
</gene>
<evidence type="ECO:0000256" key="2">
    <source>
        <dbReference type="ARBA" id="ARBA00022842"/>
    </source>
</evidence>
<dbReference type="SFLD" id="SFLDS00003">
    <property type="entry name" value="Haloacid_Dehalogenase"/>
    <property type="match status" value="1"/>
</dbReference>
<evidence type="ECO:0000313" key="4">
    <source>
        <dbReference type="Proteomes" id="UP000075304"/>
    </source>
</evidence>
<dbReference type="Pfam" id="PF13419">
    <property type="entry name" value="HAD_2"/>
    <property type="match status" value="1"/>
</dbReference>
<dbReference type="GO" id="GO:0006281">
    <property type="term" value="P:DNA repair"/>
    <property type="evidence" value="ECO:0007669"/>
    <property type="project" value="TreeGrafter"/>
</dbReference>
<organism evidence="3 4">
    <name type="scientific">Heyndrickxia coagulans</name>
    <name type="common">Weizmannia coagulans</name>
    <dbReference type="NCBI Taxonomy" id="1398"/>
    <lineage>
        <taxon>Bacteria</taxon>
        <taxon>Bacillati</taxon>
        <taxon>Bacillota</taxon>
        <taxon>Bacilli</taxon>
        <taxon>Bacillales</taxon>
        <taxon>Bacillaceae</taxon>
        <taxon>Heyndrickxia</taxon>
    </lineage>
</organism>
<dbReference type="InterPro" id="IPR006439">
    <property type="entry name" value="HAD-SF_hydro_IA"/>
</dbReference>
<dbReference type="SFLD" id="SFLDG01135">
    <property type="entry name" value="C1.5.6:_HAD__Beta-PGM__Phospha"/>
    <property type="match status" value="1"/>
</dbReference>
<keyword evidence="2" id="KW-0460">Magnesium</keyword>
<dbReference type="SFLD" id="SFLDG01129">
    <property type="entry name" value="C1.5:_HAD__Beta-PGM__Phosphata"/>
    <property type="match status" value="1"/>
</dbReference>
<dbReference type="GO" id="GO:0005829">
    <property type="term" value="C:cytosol"/>
    <property type="evidence" value="ECO:0007669"/>
    <property type="project" value="TreeGrafter"/>
</dbReference>
<dbReference type="AlphaFoldDB" id="A0A150KIG5"/>
<dbReference type="InterPro" id="IPR023214">
    <property type="entry name" value="HAD_sf"/>
</dbReference>
<dbReference type="Gene3D" id="3.40.50.1000">
    <property type="entry name" value="HAD superfamily/HAD-like"/>
    <property type="match status" value="1"/>
</dbReference>
<dbReference type="PATRIC" id="fig|1398.25.peg.3694"/>
<accession>A0A150KIG5</accession>
<dbReference type="NCBIfam" id="TIGR01509">
    <property type="entry name" value="HAD-SF-IA-v3"/>
    <property type="match status" value="1"/>
</dbReference>